<dbReference type="AlphaFoldDB" id="A0A9P8EY44"/>
<gene>
    <name evidence="1" type="ORF">KCU76_g446</name>
</gene>
<feature type="non-terminal residue" evidence="1">
    <location>
        <position position="244"/>
    </location>
</feature>
<sequence length="244" mass="28442">MLILSNHTDLSIGLVKKMSEDLERTVAGTHNIAIDSDALTLKQEMHLAVQSYNQKSKESNLRLLRDCVNAISTLNLTEQEKLNRIAQILFRSEDWGQNEDFSNQPESSPKQVGDYGWPPEWLEQVLGLPQLQRNCYRPPYSEQFSTMLVEEMIKVVFKGREEHKVVVPQELIAFFGCTQDDKDEAQWAWRVVIHLESDFDDGIVNPTRIFDSIFEFLNWYGDWYNRLDLEDFLEKLVEDYEFGG</sequence>
<protein>
    <submittedName>
        <fullName evidence="1">Uncharacterized protein</fullName>
    </submittedName>
</protein>
<organism evidence="1 2">
    <name type="scientific">Aureobasidium melanogenum</name>
    <name type="common">Aureobasidium pullulans var. melanogenum</name>
    <dbReference type="NCBI Taxonomy" id="46634"/>
    <lineage>
        <taxon>Eukaryota</taxon>
        <taxon>Fungi</taxon>
        <taxon>Dikarya</taxon>
        <taxon>Ascomycota</taxon>
        <taxon>Pezizomycotina</taxon>
        <taxon>Dothideomycetes</taxon>
        <taxon>Dothideomycetidae</taxon>
        <taxon>Dothideales</taxon>
        <taxon>Saccotheciaceae</taxon>
        <taxon>Aureobasidium</taxon>
    </lineage>
</organism>
<evidence type="ECO:0000313" key="2">
    <source>
        <dbReference type="Proteomes" id="UP000779574"/>
    </source>
</evidence>
<dbReference type="Proteomes" id="UP000779574">
    <property type="component" value="Unassembled WGS sequence"/>
</dbReference>
<reference evidence="1" key="2">
    <citation type="submission" date="2021-08" db="EMBL/GenBank/DDBJ databases">
        <authorList>
            <person name="Gostincar C."/>
            <person name="Sun X."/>
            <person name="Song Z."/>
            <person name="Gunde-Cimerman N."/>
        </authorList>
    </citation>
    <scope>NUCLEOTIDE SEQUENCE</scope>
    <source>
        <strain evidence="1">EXF-9911</strain>
    </source>
</reference>
<name>A0A9P8EY44_AURME</name>
<evidence type="ECO:0000313" key="1">
    <source>
        <dbReference type="EMBL" id="KAG9700864.1"/>
    </source>
</evidence>
<proteinExistence type="predicted"/>
<reference evidence="1" key="1">
    <citation type="journal article" date="2021" name="J Fungi (Basel)">
        <title>Virulence traits and population genomics of the black yeast Aureobasidium melanogenum.</title>
        <authorList>
            <person name="Cernosa A."/>
            <person name="Sun X."/>
            <person name="Gostincar C."/>
            <person name="Fang C."/>
            <person name="Gunde-Cimerman N."/>
            <person name="Song Z."/>
        </authorList>
    </citation>
    <scope>NUCLEOTIDE SEQUENCE</scope>
    <source>
        <strain evidence="1">EXF-9911</strain>
    </source>
</reference>
<dbReference type="OrthoDB" id="4403049at2759"/>
<comment type="caution">
    <text evidence="1">The sequence shown here is derived from an EMBL/GenBank/DDBJ whole genome shotgun (WGS) entry which is preliminary data.</text>
</comment>
<dbReference type="EMBL" id="JAHFXF010000008">
    <property type="protein sequence ID" value="KAG9700864.1"/>
    <property type="molecule type" value="Genomic_DNA"/>
</dbReference>
<accession>A0A9P8EY44</accession>